<reference evidence="1" key="2">
    <citation type="journal article" date="2015" name="Data Brief">
        <title>Shoot transcriptome of the giant reed, Arundo donax.</title>
        <authorList>
            <person name="Barrero R.A."/>
            <person name="Guerrero F.D."/>
            <person name="Moolhuijzen P."/>
            <person name="Goolsby J.A."/>
            <person name="Tidwell J."/>
            <person name="Bellgard S.E."/>
            <person name="Bellgard M.I."/>
        </authorList>
    </citation>
    <scope>NUCLEOTIDE SEQUENCE</scope>
    <source>
        <tissue evidence="1">Shoot tissue taken approximately 20 cm above the soil surface</tissue>
    </source>
</reference>
<reference evidence="1" key="1">
    <citation type="submission" date="2014-09" db="EMBL/GenBank/DDBJ databases">
        <authorList>
            <person name="Magalhaes I.L.F."/>
            <person name="Oliveira U."/>
            <person name="Santos F.R."/>
            <person name="Vidigal T.H.D.A."/>
            <person name="Brescovit A.D."/>
            <person name="Santos A.J."/>
        </authorList>
    </citation>
    <scope>NUCLEOTIDE SEQUENCE</scope>
    <source>
        <tissue evidence="1">Shoot tissue taken approximately 20 cm above the soil surface</tissue>
    </source>
</reference>
<evidence type="ECO:0000313" key="1">
    <source>
        <dbReference type="EMBL" id="JAE25294.1"/>
    </source>
</evidence>
<name>A0A0A9GPF8_ARUDO</name>
<proteinExistence type="predicted"/>
<dbReference type="EMBL" id="GBRH01172602">
    <property type="protein sequence ID" value="JAE25294.1"/>
    <property type="molecule type" value="Transcribed_RNA"/>
</dbReference>
<organism evidence="1">
    <name type="scientific">Arundo donax</name>
    <name type="common">Giant reed</name>
    <name type="synonym">Donax arundinaceus</name>
    <dbReference type="NCBI Taxonomy" id="35708"/>
    <lineage>
        <taxon>Eukaryota</taxon>
        <taxon>Viridiplantae</taxon>
        <taxon>Streptophyta</taxon>
        <taxon>Embryophyta</taxon>
        <taxon>Tracheophyta</taxon>
        <taxon>Spermatophyta</taxon>
        <taxon>Magnoliopsida</taxon>
        <taxon>Liliopsida</taxon>
        <taxon>Poales</taxon>
        <taxon>Poaceae</taxon>
        <taxon>PACMAD clade</taxon>
        <taxon>Arundinoideae</taxon>
        <taxon>Arundineae</taxon>
        <taxon>Arundo</taxon>
    </lineage>
</organism>
<sequence length="12" mass="1285">MKTCPFSSAVIT</sequence>
<accession>A0A0A9GPF8</accession>
<protein>
    <submittedName>
        <fullName evidence="1">Uncharacterized protein</fullName>
    </submittedName>
</protein>